<evidence type="ECO:0000256" key="1">
    <source>
        <dbReference type="SAM" id="MobiDB-lite"/>
    </source>
</evidence>
<name>A0A8H9HGZ1_KITAU</name>
<comment type="caution">
    <text evidence="2">The sequence shown here is derived from an EMBL/GenBank/DDBJ whole genome shotgun (WGS) entry which is preliminary data.</text>
</comment>
<dbReference type="Proteomes" id="UP000610124">
    <property type="component" value="Unassembled WGS sequence"/>
</dbReference>
<gene>
    <name evidence="2" type="ORF">GCM10010502_13860</name>
</gene>
<feature type="compositionally biased region" description="Low complexity" evidence="1">
    <location>
        <begin position="46"/>
        <end position="55"/>
    </location>
</feature>
<organism evidence="2 3">
    <name type="scientific">Kitasatospora aureofaciens</name>
    <name type="common">Streptomyces aureofaciens</name>
    <dbReference type="NCBI Taxonomy" id="1894"/>
    <lineage>
        <taxon>Bacteria</taxon>
        <taxon>Bacillati</taxon>
        <taxon>Actinomycetota</taxon>
        <taxon>Actinomycetes</taxon>
        <taxon>Kitasatosporales</taxon>
        <taxon>Streptomycetaceae</taxon>
        <taxon>Kitasatospora</taxon>
    </lineage>
</organism>
<reference evidence="2" key="2">
    <citation type="submission" date="2020-09" db="EMBL/GenBank/DDBJ databases">
        <authorList>
            <person name="Sun Q."/>
            <person name="Ohkuma M."/>
        </authorList>
    </citation>
    <scope>NUCLEOTIDE SEQUENCE</scope>
    <source>
        <strain evidence="2">JCM 4434</strain>
    </source>
</reference>
<protein>
    <submittedName>
        <fullName evidence="2">Uncharacterized protein</fullName>
    </submittedName>
</protein>
<evidence type="ECO:0000313" key="2">
    <source>
        <dbReference type="EMBL" id="GGU64472.1"/>
    </source>
</evidence>
<proteinExistence type="predicted"/>
<dbReference type="AlphaFoldDB" id="A0A8H9HGZ1"/>
<dbReference type="EMBL" id="BMUB01000003">
    <property type="protein sequence ID" value="GGU64472.1"/>
    <property type="molecule type" value="Genomic_DNA"/>
</dbReference>
<accession>A0A8H9HGZ1</accession>
<reference evidence="2" key="1">
    <citation type="journal article" date="2014" name="Int. J. Syst. Evol. Microbiol.">
        <title>Complete genome sequence of Corynebacterium casei LMG S-19264T (=DSM 44701T), isolated from a smear-ripened cheese.</title>
        <authorList>
            <consortium name="US DOE Joint Genome Institute (JGI-PGF)"/>
            <person name="Walter F."/>
            <person name="Albersmeier A."/>
            <person name="Kalinowski J."/>
            <person name="Ruckert C."/>
        </authorList>
    </citation>
    <scope>NUCLEOTIDE SEQUENCE</scope>
    <source>
        <strain evidence="2">JCM 4434</strain>
    </source>
</reference>
<feature type="compositionally biased region" description="Low complexity" evidence="1">
    <location>
        <begin position="1"/>
        <end position="13"/>
    </location>
</feature>
<sequence length="71" mass="7352">MNAPLSSAAAAAPVRETPGLQVRYSKPGCGPLGPRSPNAVGHRGRAAQLGRAAGPRYDDLPVARVSHRLRA</sequence>
<evidence type="ECO:0000313" key="3">
    <source>
        <dbReference type="Proteomes" id="UP000610124"/>
    </source>
</evidence>
<feature type="region of interest" description="Disordered" evidence="1">
    <location>
        <begin position="1"/>
        <end position="71"/>
    </location>
</feature>